<keyword evidence="1" id="KW-0812">Transmembrane</keyword>
<evidence type="ECO:0000313" key="4">
    <source>
        <dbReference type="Proteomes" id="UP000613512"/>
    </source>
</evidence>
<dbReference type="Pfam" id="PF07435">
    <property type="entry name" value="YycH"/>
    <property type="match status" value="1"/>
</dbReference>
<protein>
    <recommendedName>
        <fullName evidence="2">Regulatory protein YycH domain-containing protein</fullName>
    </recommendedName>
</protein>
<dbReference type="Gene3D" id="3.30.310.160">
    <property type="entry name" value="YycH protein, domain 2"/>
    <property type="match status" value="1"/>
</dbReference>
<sequence>MKLEVIKSYTLAILVGISLILSYSLWSYQPNNEFLEEDDFLNEEEINLGGTEETKKSLVQPSQIIFDKYKDNYFGFSNPLEMYNLYEDMQTWVLYNLRVVDANGRPNSDLQLEVIYPLELPMELIPSLFTVNDDVKNMTLPNMKFERMFITINKTNKTLTFIFLSTDGKTQIKADVNNTQKYDLLYDYIINLEGLEEYIVFKDKAFPIYLPINPEMSKYIFTASKLEPTILKNALFFNPSDVEISNSEDNEIWYQDGPRIMQVFENHLNMEYILPQEILEPMTLNELLESSIDKINGYKGWTSDYNLESIDTSRNNFISYRMYHKGYPIYNFEGLSTIEQRWADELMEHRQPLFTIGTTSPEEFKLDPTNTVMEFLENHAFYELEDIQNVQLGYRLGYHGINSQYISLSLTPGWFIKVNNRWIQVIIDDESDKKGVS</sequence>
<organism evidence="3 4">
    <name type="scientific">Ornithinibacillus halotolerans</name>
    <dbReference type="NCBI Taxonomy" id="1274357"/>
    <lineage>
        <taxon>Bacteria</taxon>
        <taxon>Bacillati</taxon>
        <taxon>Bacillota</taxon>
        <taxon>Bacilli</taxon>
        <taxon>Bacillales</taxon>
        <taxon>Bacillaceae</taxon>
        <taxon>Ornithinibacillus</taxon>
    </lineage>
</organism>
<keyword evidence="1" id="KW-1133">Transmembrane helix</keyword>
<feature type="transmembrane region" description="Helical" evidence="1">
    <location>
        <begin position="9"/>
        <end position="26"/>
    </location>
</feature>
<evidence type="ECO:0000259" key="2">
    <source>
        <dbReference type="Pfam" id="PF07435"/>
    </source>
</evidence>
<reference evidence="3" key="2">
    <citation type="submission" date="2020-09" db="EMBL/GenBank/DDBJ databases">
        <authorList>
            <person name="Sun Q."/>
            <person name="Zhou Y."/>
        </authorList>
    </citation>
    <scope>NUCLEOTIDE SEQUENCE</scope>
    <source>
        <strain evidence="3">CGMCC 1.12408</strain>
    </source>
</reference>
<dbReference type="CDD" id="cd15787">
    <property type="entry name" value="YycH_N"/>
    <property type="match status" value="1"/>
</dbReference>
<reference evidence="3" key="1">
    <citation type="journal article" date="2014" name="Int. J. Syst. Evol. Microbiol.">
        <title>Complete genome sequence of Corynebacterium casei LMG S-19264T (=DSM 44701T), isolated from a smear-ripened cheese.</title>
        <authorList>
            <consortium name="US DOE Joint Genome Institute (JGI-PGF)"/>
            <person name="Walter F."/>
            <person name="Albersmeier A."/>
            <person name="Kalinowski J."/>
            <person name="Ruckert C."/>
        </authorList>
    </citation>
    <scope>NUCLEOTIDE SEQUENCE</scope>
    <source>
        <strain evidence="3">CGMCC 1.12408</strain>
    </source>
</reference>
<dbReference type="Proteomes" id="UP000613512">
    <property type="component" value="Unassembled WGS sequence"/>
</dbReference>
<keyword evidence="1" id="KW-0472">Membrane</keyword>
<comment type="caution">
    <text evidence="3">The sequence shown here is derived from an EMBL/GenBank/DDBJ whole genome shotgun (WGS) entry which is preliminary data.</text>
</comment>
<dbReference type="EMBL" id="BMEY01000005">
    <property type="protein sequence ID" value="GGA70198.1"/>
    <property type="molecule type" value="Genomic_DNA"/>
</dbReference>
<evidence type="ECO:0000313" key="3">
    <source>
        <dbReference type="EMBL" id="GGA70198.1"/>
    </source>
</evidence>
<keyword evidence="4" id="KW-1185">Reference proteome</keyword>
<accession>A0A916W654</accession>
<dbReference type="InterPro" id="IPR009996">
    <property type="entry name" value="YycH"/>
</dbReference>
<name>A0A916W654_9BACI</name>
<evidence type="ECO:0000256" key="1">
    <source>
        <dbReference type="SAM" id="Phobius"/>
    </source>
</evidence>
<proteinExistence type="predicted"/>
<dbReference type="RefSeq" id="WP_188383830.1">
    <property type="nucleotide sequence ID" value="NZ_BMEY01000005.1"/>
</dbReference>
<dbReference type="InterPro" id="IPR042274">
    <property type="entry name" value="YycH/YycI_2"/>
</dbReference>
<dbReference type="AlphaFoldDB" id="A0A916W654"/>
<gene>
    <name evidence="3" type="ORF">GCM10008025_12610</name>
</gene>
<feature type="domain" description="Regulatory protein YycH" evidence="2">
    <location>
        <begin position="4"/>
        <end position="432"/>
    </location>
</feature>